<comment type="caution">
    <text evidence="12">The sequence shown here is derived from an EMBL/GenBank/DDBJ whole genome shotgun (WGS) entry which is preliminary data.</text>
</comment>
<comment type="catalytic activity">
    <reaction evidence="6">
        <text>GTP + ATP = guanosine 3'-diphosphate 5'-triphosphate + AMP</text>
        <dbReference type="Rhea" id="RHEA:22088"/>
        <dbReference type="ChEBI" id="CHEBI:30616"/>
        <dbReference type="ChEBI" id="CHEBI:37565"/>
        <dbReference type="ChEBI" id="CHEBI:142410"/>
        <dbReference type="ChEBI" id="CHEBI:456215"/>
        <dbReference type="EC" id="2.7.6.5"/>
    </reaction>
</comment>
<evidence type="ECO:0000256" key="2">
    <source>
        <dbReference type="ARBA" id="ARBA00014315"/>
    </source>
</evidence>
<dbReference type="InterPro" id="IPR012676">
    <property type="entry name" value="TGS-like"/>
</dbReference>
<dbReference type="InterPro" id="IPR012675">
    <property type="entry name" value="Beta-grasp_dom_sf"/>
</dbReference>
<dbReference type="InterPro" id="IPR004811">
    <property type="entry name" value="RelA/Spo_fam"/>
</dbReference>
<evidence type="ECO:0000259" key="9">
    <source>
        <dbReference type="PROSITE" id="PS51671"/>
    </source>
</evidence>
<dbReference type="CDD" id="cd04876">
    <property type="entry name" value="ACT_RelA-SpoT"/>
    <property type="match status" value="1"/>
</dbReference>
<evidence type="ECO:0000256" key="6">
    <source>
        <dbReference type="ARBA" id="ARBA00048244"/>
    </source>
</evidence>
<evidence type="ECO:0000259" key="11">
    <source>
        <dbReference type="PROSITE" id="PS51880"/>
    </source>
</evidence>
<dbReference type="PROSITE" id="PS51831">
    <property type="entry name" value="HD"/>
    <property type="match status" value="1"/>
</dbReference>
<dbReference type="NCBIfam" id="TIGR00691">
    <property type="entry name" value="spoT_relA"/>
    <property type="match status" value="1"/>
</dbReference>
<dbReference type="InterPro" id="IPR003607">
    <property type="entry name" value="HD/PDEase_dom"/>
</dbReference>
<dbReference type="Gene3D" id="3.10.20.30">
    <property type="match status" value="1"/>
</dbReference>
<reference evidence="12" key="2">
    <citation type="submission" date="2021-08" db="EMBL/GenBank/DDBJ databases">
        <authorList>
            <person name="Tani A."/>
            <person name="Ola A."/>
            <person name="Ogura Y."/>
            <person name="Katsura K."/>
            <person name="Hayashi T."/>
        </authorList>
    </citation>
    <scope>NUCLEOTIDE SEQUENCE</scope>
    <source>
        <strain evidence="12">DSM 17168</strain>
    </source>
</reference>
<feature type="domain" description="TGS" evidence="11">
    <location>
        <begin position="385"/>
        <end position="446"/>
    </location>
</feature>
<name>A0ABQ4SED3_9HYPH</name>
<dbReference type="Pfam" id="PF13328">
    <property type="entry name" value="HD_4"/>
    <property type="match status" value="1"/>
</dbReference>
<dbReference type="InterPro" id="IPR004095">
    <property type="entry name" value="TGS"/>
</dbReference>
<evidence type="ECO:0000256" key="3">
    <source>
        <dbReference type="ARBA" id="ARBA00023134"/>
    </source>
</evidence>
<dbReference type="RefSeq" id="WP_238235012.1">
    <property type="nucleotide sequence ID" value="NZ_BPQQ01000022.1"/>
</dbReference>
<dbReference type="CDD" id="cd01668">
    <property type="entry name" value="TGS_RSH"/>
    <property type="match status" value="1"/>
</dbReference>
<dbReference type="CDD" id="cd00077">
    <property type="entry name" value="HDc"/>
    <property type="match status" value="1"/>
</dbReference>
<dbReference type="PANTHER" id="PTHR21262:SF36">
    <property type="entry name" value="BIFUNCTIONAL (P)PPGPP SYNTHASE_HYDROLASE SPOT"/>
    <property type="match status" value="1"/>
</dbReference>
<feature type="domain" description="ACT" evidence="9">
    <location>
        <begin position="676"/>
        <end position="750"/>
    </location>
</feature>
<dbReference type="SUPFAM" id="SSF109604">
    <property type="entry name" value="HD-domain/PDEase-like"/>
    <property type="match status" value="1"/>
</dbReference>
<dbReference type="InterPro" id="IPR045600">
    <property type="entry name" value="RelA/SpoT_AH_RIS"/>
</dbReference>
<dbReference type="PANTHER" id="PTHR21262">
    <property type="entry name" value="GUANOSINE-3',5'-BIS DIPHOSPHATE 3'-PYROPHOSPHOHYDROLASE"/>
    <property type="match status" value="1"/>
</dbReference>
<evidence type="ECO:0000256" key="1">
    <source>
        <dbReference type="ARBA" id="ARBA00013251"/>
    </source>
</evidence>
<evidence type="ECO:0000313" key="13">
    <source>
        <dbReference type="Proteomes" id="UP001055153"/>
    </source>
</evidence>
<sequence length="750" mass="83412">MMRQYELVERVKAYNPAADEAMLNRAYVYAMRAHGTQKRASGDLFFAHPLEVAAILTDLRVDDATIVAAVLHDTVEDTAATLDEINRTFSPEIGTLVDGLTKIKRLDLVSKQAAQGENFRKLLLAIAADVRVLLVKLADRLHNMRTLQHMPPEKRARIAQETLDIYAPLASRMGMQELREELEDLSFRNLKPDVYATISKRLSDLSAKNERLVESIERDLVQRLAAKGITAGVTGRQKRPYSIWSKMERKSVAFEQLSDIFGFRVVVDSVDTCYRTLGVVHTTWPMVPGRYKDYISTPKQNDYRSIHTTVIGPKSQRVELQIRTREMEDVAEYGIAAHALYKDGSPHLATESGAYQWLRRTIELLAEGDSPEEFLEHTKLELFQDQVFCFTPKGRLIALPRGATPIDFAYAVHTELGNAAVGAKINGRIAPLLTELQNGDEVEIARADGQTPPAAWESLVVTGKARAAIRRATRSAVRRQYAGLGRQILDRAFERAGKNFSDEKLRGALPRLARTSTEDVFAAVGRGEMFSGDVVKAVYPDYKDERRSQPAATGPRPHVNGAGRLSLDKDQTVRLTWPGKRPDKGPDKGSKESGEEREGAEAIPIRGLDSDLPVRFAPNGGAVPGDRIVGILTPGEGVTIYPIQSPALAAFDNEPDRWLDVRWDVDGAPHQRFPARLALQSINEPGSFAQIAQVIADHDGNIDNISMKRRSQDFTDVLIDLSVWDLKHLNAIVSELRAKRVVSRVDRVNG</sequence>
<comment type="similarity">
    <text evidence="7">Belongs to the relA/spoT family.</text>
</comment>
<evidence type="ECO:0000256" key="8">
    <source>
        <dbReference type="SAM" id="MobiDB-lite"/>
    </source>
</evidence>
<reference evidence="12" key="1">
    <citation type="journal article" date="2021" name="Front. Microbiol.">
        <title>Comprehensive Comparative Genomics and Phenotyping of Methylobacterium Species.</title>
        <authorList>
            <person name="Alessa O."/>
            <person name="Ogura Y."/>
            <person name="Fujitani Y."/>
            <person name="Takami H."/>
            <person name="Hayashi T."/>
            <person name="Sahin N."/>
            <person name="Tani A."/>
        </authorList>
    </citation>
    <scope>NUCLEOTIDE SEQUENCE</scope>
    <source>
        <strain evidence="12">DSM 17168</strain>
    </source>
</reference>
<dbReference type="Gene3D" id="1.10.3210.10">
    <property type="entry name" value="Hypothetical protein af1432"/>
    <property type="match status" value="1"/>
</dbReference>
<dbReference type="InterPro" id="IPR043519">
    <property type="entry name" value="NT_sf"/>
</dbReference>
<dbReference type="PROSITE" id="PS51880">
    <property type="entry name" value="TGS"/>
    <property type="match status" value="1"/>
</dbReference>
<dbReference type="SMART" id="SM00954">
    <property type="entry name" value="RelA_SpoT"/>
    <property type="match status" value="1"/>
</dbReference>
<evidence type="ECO:0000256" key="7">
    <source>
        <dbReference type="RuleBase" id="RU003847"/>
    </source>
</evidence>
<dbReference type="Gene3D" id="3.30.460.10">
    <property type="entry name" value="Beta Polymerase, domain 2"/>
    <property type="match status" value="1"/>
</dbReference>
<organism evidence="12 13">
    <name type="scientific">Methylobacterium isbiliense</name>
    <dbReference type="NCBI Taxonomy" id="315478"/>
    <lineage>
        <taxon>Bacteria</taxon>
        <taxon>Pseudomonadati</taxon>
        <taxon>Pseudomonadota</taxon>
        <taxon>Alphaproteobacteria</taxon>
        <taxon>Hyphomicrobiales</taxon>
        <taxon>Methylobacteriaceae</taxon>
        <taxon>Methylobacterium</taxon>
    </lineage>
</organism>
<comment type="function">
    <text evidence="7">In eubacteria ppGpp (guanosine 3'-diphosphate 5'-diphosphate) is a mediator of the stringent response that coordinates a variety of cellular activities in response to changes in nutritional abundance.</text>
</comment>
<dbReference type="InterPro" id="IPR002912">
    <property type="entry name" value="ACT_dom"/>
</dbReference>
<dbReference type="SUPFAM" id="SSF81271">
    <property type="entry name" value="TGS-like"/>
    <property type="match status" value="1"/>
</dbReference>
<dbReference type="Pfam" id="PF04607">
    <property type="entry name" value="RelA_SpoT"/>
    <property type="match status" value="1"/>
</dbReference>
<gene>
    <name evidence="12" type="primary">rsh</name>
    <name evidence="12" type="ORF">GMJLKIPL_2047</name>
</gene>
<feature type="compositionally biased region" description="Basic and acidic residues" evidence="8">
    <location>
        <begin position="580"/>
        <end position="600"/>
    </location>
</feature>
<dbReference type="Pfam" id="PF13291">
    <property type="entry name" value="ACT_4"/>
    <property type="match status" value="1"/>
</dbReference>
<dbReference type="InterPro" id="IPR006674">
    <property type="entry name" value="HD_domain"/>
</dbReference>
<proteinExistence type="inferred from homology"/>
<keyword evidence="3" id="KW-0342">GTP-binding</keyword>
<dbReference type="SUPFAM" id="SSF81301">
    <property type="entry name" value="Nucleotidyltransferase"/>
    <property type="match status" value="1"/>
</dbReference>
<evidence type="ECO:0000256" key="5">
    <source>
        <dbReference type="ARBA" id="ARBA00032407"/>
    </source>
</evidence>
<evidence type="ECO:0000259" key="10">
    <source>
        <dbReference type="PROSITE" id="PS51831"/>
    </source>
</evidence>
<dbReference type="SMART" id="SM00471">
    <property type="entry name" value="HDc"/>
    <property type="match status" value="1"/>
</dbReference>
<evidence type="ECO:0000313" key="12">
    <source>
        <dbReference type="EMBL" id="GJE00129.1"/>
    </source>
</evidence>
<dbReference type="InterPro" id="IPR033655">
    <property type="entry name" value="TGS_RelA/SpoT"/>
</dbReference>
<dbReference type="Pfam" id="PF19296">
    <property type="entry name" value="RelA_AH_RIS"/>
    <property type="match status" value="1"/>
</dbReference>
<dbReference type="InterPro" id="IPR007685">
    <property type="entry name" value="RelA_SpoT"/>
</dbReference>
<dbReference type="Gene3D" id="3.30.70.260">
    <property type="match status" value="1"/>
</dbReference>
<feature type="region of interest" description="Disordered" evidence="8">
    <location>
        <begin position="545"/>
        <end position="605"/>
    </location>
</feature>
<keyword evidence="13" id="KW-1185">Reference proteome</keyword>
<dbReference type="SUPFAM" id="SSF55021">
    <property type="entry name" value="ACT-like"/>
    <property type="match status" value="1"/>
</dbReference>
<dbReference type="Pfam" id="PF02824">
    <property type="entry name" value="TGS"/>
    <property type="match status" value="1"/>
</dbReference>
<dbReference type="PROSITE" id="PS51671">
    <property type="entry name" value="ACT"/>
    <property type="match status" value="1"/>
</dbReference>
<accession>A0ABQ4SED3</accession>
<dbReference type="CDD" id="cd05399">
    <property type="entry name" value="NT_Rel-Spo_like"/>
    <property type="match status" value="1"/>
</dbReference>
<dbReference type="Proteomes" id="UP001055153">
    <property type="component" value="Unassembled WGS sequence"/>
</dbReference>
<dbReference type="EMBL" id="BPQQ01000022">
    <property type="protein sequence ID" value="GJE00129.1"/>
    <property type="molecule type" value="Genomic_DNA"/>
</dbReference>
<feature type="domain" description="HD" evidence="10">
    <location>
        <begin position="45"/>
        <end position="144"/>
    </location>
</feature>
<dbReference type="InterPro" id="IPR045865">
    <property type="entry name" value="ACT-like_dom_sf"/>
</dbReference>
<protein>
    <recommendedName>
        <fullName evidence="2">GTP pyrophosphokinase rsh</fullName>
        <ecNumber evidence="1">2.7.6.5</ecNumber>
    </recommendedName>
    <alternativeName>
        <fullName evidence="5">(p)ppGpp synthase</fullName>
    </alternativeName>
    <alternativeName>
        <fullName evidence="4">ATP:GTP 3'-pyrophosphotransferase</fullName>
    </alternativeName>
</protein>
<keyword evidence="3" id="KW-0547">Nucleotide-binding</keyword>
<evidence type="ECO:0000256" key="4">
    <source>
        <dbReference type="ARBA" id="ARBA00029754"/>
    </source>
</evidence>
<dbReference type="EC" id="2.7.6.5" evidence="1"/>